<dbReference type="InParanoid" id="A0A084QN24"/>
<dbReference type="Pfam" id="PF07738">
    <property type="entry name" value="Sad1_UNC"/>
    <property type="match status" value="1"/>
</dbReference>
<keyword evidence="3" id="KW-1133">Transmembrane helix</keyword>
<feature type="signal peptide" evidence="6">
    <location>
        <begin position="1"/>
        <end position="23"/>
    </location>
</feature>
<keyword evidence="9" id="KW-1185">Reference proteome</keyword>
<dbReference type="PANTHER" id="PTHR12953:SF0">
    <property type="entry name" value="SUN DOMAIN-CONTAINING OSSIFICATION FACTOR"/>
    <property type="match status" value="1"/>
</dbReference>
<feature type="compositionally biased region" description="Basic residues" evidence="5">
    <location>
        <begin position="139"/>
        <end position="149"/>
    </location>
</feature>
<dbReference type="GO" id="GO:0016020">
    <property type="term" value="C:membrane"/>
    <property type="evidence" value="ECO:0007669"/>
    <property type="project" value="InterPro"/>
</dbReference>
<dbReference type="PROSITE" id="PS51469">
    <property type="entry name" value="SUN"/>
    <property type="match status" value="1"/>
</dbReference>
<dbReference type="PANTHER" id="PTHR12953">
    <property type="entry name" value="MEMBRANE PROTEIN CH1 RELATED"/>
    <property type="match status" value="1"/>
</dbReference>
<feature type="compositionally biased region" description="Low complexity" evidence="5">
    <location>
        <begin position="536"/>
        <end position="561"/>
    </location>
</feature>
<feature type="compositionally biased region" description="Low complexity" evidence="5">
    <location>
        <begin position="480"/>
        <end position="494"/>
    </location>
</feature>
<dbReference type="GO" id="GO:0005737">
    <property type="term" value="C:cytoplasm"/>
    <property type="evidence" value="ECO:0007669"/>
    <property type="project" value="TreeGrafter"/>
</dbReference>
<evidence type="ECO:0000256" key="4">
    <source>
        <dbReference type="ARBA" id="ARBA00023136"/>
    </source>
</evidence>
<feature type="compositionally biased region" description="Acidic residues" evidence="5">
    <location>
        <begin position="200"/>
        <end position="209"/>
    </location>
</feature>
<dbReference type="FunCoup" id="A0A084QN24">
    <property type="interactions" value="34"/>
</dbReference>
<evidence type="ECO:0000256" key="1">
    <source>
        <dbReference type="ARBA" id="ARBA00004308"/>
    </source>
</evidence>
<dbReference type="InterPro" id="IPR012919">
    <property type="entry name" value="SUN_dom"/>
</dbReference>
<feature type="compositionally biased region" description="Basic and acidic residues" evidence="5">
    <location>
        <begin position="81"/>
        <end position="91"/>
    </location>
</feature>
<dbReference type="GO" id="GO:0034975">
    <property type="term" value="P:protein folding in endoplasmic reticulum"/>
    <property type="evidence" value="ECO:0007669"/>
    <property type="project" value="TreeGrafter"/>
</dbReference>
<keyword evidence="4" id="KW-0472">Membrane</keyword>
<feature type="compositionally biased region" description="Basic and acidic residues" evidence="5">
    <location>
        <begin position="210"/>
        <end position="221"/>
    </location>
</feature>
<sequence>MFKLGHIVWFNAAIFQLHDPVYADERSVSTPISYTTSTPSVCAARTINYITNTLPQSCLTTSWTQTETAQAGTATAAAQNHDAKQTPKSDAEPPTASSATLAEAPDPAGEEPPSESFMPFEDWKEMMLRRTGQDPQNLRSRKPSHRPAGHRVPPDSGHSGLGEEDEISLNFDNYLETEENASAQDGGAGGDHGQDNGLAYEEEEEEEEREPPIRRSKDAGKTCKERFSYSSFDAGAIILKTSPKAKNPKAILAENKDSYMLLECAAKSKYVIVELSDDVLIDTVVLANFEFFSSMIRHFRVSVSDRYPAKADKWLELGTFEARNSRDIQPFLVENPRIWAKYVRIDFLTHFGNEFFCPVSLLRIHGSRLLDSWKEDSPHEEDAPGLLDTPAEELEADAPVAAEPSSEVAEVAENAQTSTIVAETLTVVKADPAPTSHVIDLLLLNPTCAATESSSNDPPGDPRETEKPGHERVDGHHTGTADVTSGTTTSPPGTQHTEGSKVTSSPNTSTPSAQSSARASPNDKPSAQASYSAGVTNTTNSAQSSGSASANSTAKSNASNTPPSGKPRSGGANGAPVAASAVQEGFFNAITKRLQQVESNLTLSLKYVEDQSRHMQEALHRAEQRQSLKVSQFLNHLNQTVLAELRTVRDQYDQIWQSTVIALESHRDQSERDLLALGARLNLLADEVVFQKRMAIVQAVLLLSCLFLVIFSRGVPIPYLAPLLDQSSAMTAYVNATSPTHKSAMYAKTDDFSHADADELDSHRAARYATMGTSDLDGHIGTGLSEQGNPTTVLEAEDQLHQAEYQPSSSLSSTPLQEDLDLGGISPLSSVSIKSNGLRHLPIRKPLPALPEDTTSNMETM</sequence>
<accession>A0A084QN24</accession>
<name>A0A084QN24_STAC4</name>
<dbReference type="Gene3D" id="2.60.120.260">
    <property type="entry name" value="Galactose-binding domain-like"/>
    <property type="match status" value="1"/>
</dbReference>
<evidence type="ECO:0000256" key="2">
    <source>
        <dbReference type="ARBA" id="ARBA00022692"/>
    </source>
</evidence>
<protein>
    <recommendedName>
        <fullName evidence="7">SUN domain-containing protein</fullName>
    </recommendedName>
</protein>
<feature type="region of interest" description="Disordered" evidence="5">
    <location>
        <begin position="181"/>
        <end position="221"/>
    </location>
</feature>
<dbReference type="HOGENOM" id="CLU_006633_0_1_1"/>
<evidence type="ECO:0000256" key="6">
    <source>
        <dbReference type="SAM" id="SignalP"/>
    </source>
</evidence>
<comment type="subcellular location">
    <subcellularLocation>
        <location evidence="1">Endomembrane system</location>
    </subcellularLocation>
</comment>
<proteinExistence type="predicted"/>
<feature type="region of interest" description="Disordered" evidence="5">
    <location>
        <begin position="70"/>
        <end position="117"/>
    </location>
</feature>
<feature type="chain" id="PRO_5001779569" description="SUN domain-containing protein" evidence="6">
    <location>
        <begin position="24"/>
        <end position="861"/>
    </location>
</feature>
<keyword evidence="2" id="KW-0812">Transmembrane</keyword>
<gene>
    <name evidence="8" type="ORF">S40285_00433</name>
</gene>
<keyword evidence="6" id="KW-0732">Signal</keyword>
<feature type="compositionally biased region" description="Low complexity" evidence="5">
    <location>
        <begin position="70"/>
        <end position="79"/>
    </location>
</feature>
<feature type="region of interest" description="Disordered" evidence="5">
    <location>
        <begin position="131"/>
        <end position="164"/>
    </location>
</feature>
<dbReference type="AlphaFoldDB" id="A0A084QN24"/>
<dbReference type="Proteomes" id="UP000028524">
    <property type="component" value="Unassembled WGS sequence"/>
</dbReference>
<evidence type="ECO:0000256" key="3">
    <source>
        <dbReference type="ARBA" id="ARBA00022989"/>
    </source>
</evidence>
<evidence type="ECO:0000256" key="5">
    <source>
        <dbReference type="SAM" id="MobiDB-lite"/>
    </source>
</evidence>
<organism evidence="8 9">
    <name type="scientific">Stachybotrys chlorohalonatus (strain IBT 40285)</name>
    <dbReference type="NCBI Taxonomy" id="1283841"/>
    <lineage>
        <taxon>Eukaryota</taxon>
        <taxon>Fungi</taxon>
        <taxon>Dikarya</taxon>
        <taxon>Ascomycota</taxon>
        <taxon>Pezizomycotina</taxon>
        <taxon>Sordariomycetes</taxon>
        <taxon>Hypocreomycetidae</taxon>
        <taxon>Hypocreales</taxon>
        <taxon>Stachybotryaceae</taxon>
        <taxon>Stachybotrys</taxon>
    </lineage>
</organism>
<evidence type="ECO:0000313" key="9">
    <source>
        <dbReference type="Proteomes" id="UP000028524"/>
    </source>
</evidence>
<reference evidence="8 9" key="1">
    <citation type="journal article" date="2014" name="BMC Genomics">
        <title>Comparative genome sequencing reveals chemotype-specific gene clusters in the toxigenic black mold Stachybotrys.</title>
        <authorList>
            <person name="Semeiks J."/>
            <person name="Borek D."/>
            <person name="Otwinowski Z."/>
            <person name="Grishin N.V."/>
        </authorList>
    </citation>
    <scope>NUCLEOTIDE SEQUENCE [LARGE SCALE GENOMIC DNA]</scope>
    <source>
        <strain evidence="8 9">IBT 40285</strain>
    </source>
</reference>
<dbReference type="EMBL" id="KL660597">
    <property type="protein sequence ID" value="KFA65359.1"/>
    <property type="molecule type" value="Genomic_DNA"/>
</dbReference>
<feature type="region of interest" description="Disordered" evidence="5">
    <location>
        <begin position="450"/>
        <end position="576"/>
    </location>
</feature>
<evidence type="ECO:0000259" key="7">
    <source>
        <dbReference type="PROSITE" id="PS51469"/>
    </source>
</evidence>
<dbReference type="OrthoDB" id="266334at2759"/>
<dbReference type="GO" id="GO:0012505">
    <property type="term" value="C:endomembrane system"/>
    <property type="evidence" value="ECO:0007669"/>
    <property type="project" value="UniProtKB-SubCell"/>
</dbReference>
<dbReference type="InterPro" id="IPR045120">
    <property type="entry name" value="Suco/Slp1-like"/>
</dbReference>
<dbReference type="OMA" id="EFFCPVS"/>
<feature type="compositionally biased region" description="Polar residues" evidence="5">
    <location>
        <begin position="495"/>
        <end position="535"/>
    </location>
</feature>
<evidence type="ECO:0000313" key="8">
    <source>
        <dbReference type="EMBL" id="KFA65359.1"/>
    </source>
</evidence>
<feature type="domain" description="SUN" evidence="7">
    <location>
        <begin position="201"/>
        <end position="369"/>
    </location>
</feature>
<dbReference type="STRING" id="1283841.A0A084QN24"/>
<feature type="compositionally biased region" description="Basic and acidic residues" evidence="5">
    <location>
        <begin position="460"/>
        <end position="479"/>
    </location>
</feature>